<evidence type="ECO:0000313" key="3">
    <source>
        <dbReference type="EMBL" id="CAI9974952.1"/>
    </source>
</evidence>
<name>A0AA86PVF7_9EUKA</name>
<sequence length="172" mass="19595">MRPQSMRNARLKLEEQQPVERPQTGGLFSGINPPNFVPINASELDVMSPNVLQMIAKKLTTLSSNMVEIQTVVEQISKVQATTLKLEQQIDSLFYTYMDSKINPDMLKVDQKISNLMDQLEHPKQTTYSTIDMAEKIAEIEQQVYSDSMGMLTDDVTQIKKMLVSIQQKLEK</sequence>
<accession>A0AA86PVF7</accession>
<dbReference type="AlphaFoldDB" id="A0AA86PVF7"/>
<feature type="region of interest" description="Disordered" evidence="1">
    <location>
        <begin position="1"/>
        <end position="27"/>
    </location>
</feature>
<gene>
    <name evidence="2" type="ORF">HINF_LOCUS32517</name>
    <name evidence="5" type="ORF">HINF_LOCUS43597</name>
    <name evidence="6" type="ORF">HINF_LOCUS52787</name>
    <name evidence="3" type="ORF">HINF_LOCUS62597</name>
    <name evidence="4" type="ORF">HINF_LOCUS6632</name>
</gene>
<reference evidence="4 7" key="2">
    <citation type="submission" date="2024-07" db="EMBL/GenBank/DDBJ databases">
        <authorList>
            <person name="Akdeniz Z."/>
        </authorList>
    </citation>
    <scope>NUCLEOTIDE SEQUENCE [LARGE SCALE GENOMIC DNA]</scope>
</reference>
<organism evidence="2">
    <name type="scientific">Hexamita inflata</name>
    <dbReference type="NCBI Taxonomy" id="28002"/>
    <lineage>
        <taxon>Eukaryota</taxon>
        <taxon>Metamonada</taxon>
        <taxon>Diplomonadida</taxon>
        <taxon>Hexamitidae</taxon>
        <taxon>Hexamitinae</taxon>
        <taxon>Hexamita</taxon>
    </lineage>
</organism>
<dbReference type="EMBL" id="CAXDID020000265">
    <property type="protein sequence ID" value="CAL6066943.1"/>
    <property type="molecule type" value="Genomic_DNA"/>
</dbReference>
<evidence type="ECO:0000313" key="6">
    <source>
        <dbReference type="EMBL" id="CAL6066943.1"/>
    </source>
</evidence>
<keyword evidence="7" id="KW-1185">Reference proteome</keyword>
<evidence type="ECO:0000313" key="7">
    <source>
        <dbReference type="Proteomes" id="UP001642409"/>
    </source>
</evidence>
<proteinExistence type="predicted"/>
<dbReference type="EMBL" id="CATOUU010000735">
    <property type="protein sequence ID" value="CAI9944872.1"/>
    <property type="molecule type" value="Genomic_DNA"/>
</dbReference>
<evidence type="ECO:0000313" key="5">
    <source>
        <dbReference type="EMBL" id="CAL6049836.1"/>
    </source>
</evidence>
<comment type="caution">
    <text evidence="2">The sequence shown here is derived from an EMBL/GenBank/DDBJ whole genome shotgun (WGS) entry which is preliminary data.</text>
</comment>
<evidence type="ECO:0000313" key="4">
    <source>
        <dbReference type="EMBL" id="CAL5981391.1"/>
    </source>
</evidence>
<dbReference type="Proteomes" id="UP001642409">
    <property type="component" value="Unassembled WGS sequence"/>
</dbReference>
<dbReference type="EMBL" id="CAXDID020000013">
    <property type="protein sequence ID" value="CAL5981391.1"/>
    <property type="molecule type" value="Genomic_DNA"/>
</dbReference>
<protein>
    <submittedName>
        <fullName evidence="2">Uncharacterized protein</fullName>
    </submittedName>
</protein>
<dbReference type="EMBL" id="CAXDID020000182">
    <property type="protein sequence ID" value="CAL6049836.1"/>
    <property type="molecule type" value="Genomic_DNA"/>
</dbReference>
<evidence type="ECO:0000256" key="1">
    <source>
        <dbReference type="SAM" id="MobiDB-lite"/>
    </source>
</evidence>
<reference evidence="2" key="1">
    <citation type="submission" date="2023-06" db="EMBL/GenBank/DDBJ databases">
        <authorList>
            <person name="Kurt Z."/>
        </authorList>
    </citation>
    <scope>NUCLEOTIDE SEQUENCE</scope>
</reference>
<evidence type="ECO:0000313" key="2">
    <source>
        <dbReference type="EMBL" id="CAI9944872.1"/>
    </source>
</evidence>
<dbReference type="EMBL" id="CATOUU010001157">
    <property type="protein sequence ID" value="CAI9974952.1"/>
    <property type="molecule type" value="Genomic_DNA"/>
</dbReference>